<feature type="compositionally biased region" description="Basic and acidic residues" evidence="1">
    <location>
        <begin position="1"/>
        <end position="11"/>
    </location>
</feature>
<gene>
    <name evidence="3" type="primary">Bm18575</name>
</gene>
<proteinExistence type="predicted"/>
<organism evidence="2 3">
    <name type="scientific">Brugia malayi</name>
    <name type="common">Filarial nematode worm</name>
    <dbReference type="NCBI Taxonomy" id="6279"/>
    <lineage>
        <taxon>Eukaryota</taxon>
        <taxon>Metazoa</taxon>
        <taxon>Ecdysozoa</taxon>
        <taxon>Nematoda</taxon>
        <taxon>Chromadorea</taxon>
        <taxon>Rhabditida</taxon>
        <taxon>Spirurina</taxon>
        <taxon>Spiruromorpha</taxon>
        <taxon>Filarioidea</taxon>
        <taxon>Onchocercidae</taxon>
        <taxon>Brugia</taxon>
    </lineage>
</organism>
<reference evidence="3" key="2">
    <citation type="submission" date="2020-12" db="UniProtKB">
        <authorList>
            <consortium name="WormBaseParasite"/>
        </authorList>
    </citation>
    <scope>IDENTIFICATION</scope>
</reference>
<name>A0A7I4KAC2_BRUMA</name>
<evidence type="ECO:0000313" key="3">
    <source>
        <dbReference type="WBParaSite" id="Bm18575d.1"/>
    </source>
</evidence>
<evidence type="ECO:0000256" key="1">
    <source>
        <dbReference type="SAM" id="MobiDB-lite"/>
    </source>
</evidence>
<dbReference type="AlphaFoldDB" id="A0A7I4KAC2"/>
<accession>A0A7I4KAC2</accession>
<protein>
    <submittedName>
        <fullName evidence="3">Uncharacterized protein</fullName>
    </submittedName>
</protein>
<dbReference type="WBParaSite" id="Bm18575d.1">
    <property type="protein sequence ID" value="Bm18575d.1"/>
    <property type="gene ID" value="WBGene00303422"/>
</dbReference>
<sequence>MRTCAGHDAEQSRTIGTEDAADSKGRVLPRQMIRIQRTEPEENVVRTELRFVIYQSRKDLEEKALFETLPKEDVSKSFSSKYITDKEWIGEAQKRLELVAKRVQTIEKSATSIAPEFAAFQTQLATLLTDLEERKRAGGSPDAAFYNDQVIRQKLEQLQQFAATTAHEYMNYEVQQNGLQAD</sequence>
<evidence type="ECO:0000313" key="2">
    <source>
        <dbReference type="Proteomes" id="UP000006672"/>
    </source>
</evidence>
<dbReference type="Proteomes" id="UP000006672">
    <property type="component" value="Unassembled WGS sequence"/>
</dbReference>
<keyword evidence="2" id="KW-1185">Reference proteome</keyword>
<feature type="region of interest" description="Disordered" evidence="1">
    <location>
        <begin position="1"/>
        <end position="23"/>
    </location>
</feature>
<reference evidence="2" key="1">
    <citation type="journal article" date="2007" name="Science">
        <title>Draft genome of the filarial nematode parasite Brugia malayi.</title>
        <authorList>
            <person name="Ghedin E."/>
            <person name="Wang S."/>
            <person name="Spiro D."/>
            <person name="Caler E."/>
            <person name="Zhao Q."/>
            <person name="Crabtree J."/>
            <person name="Allen J.E."/>
            <person name="Delcher A.L."/>
            <person name="Guiliano D.B."/>
            <person name="Miranda-Saavedra D."/>
            <person name="Angiuoli S.V."/>
            <person name="Creasy T."/>
            <person name="Amedeo P."/>
            <person name="Haas B."/>
            <person name="El-Sayed N.M."/>
            <person name="Wortman J.R."/>
            <person name="Feldblyum T."/>
            <person name="Tallon L."/>
            <person name="Schatz M."/>
            <person name="Shumway M."/>
            <person name="Koo H."/>
            <person name="Salzberg S.L."/>
            <person name="Schobel S."/>
            <person name="Pertea M."/>
            <person name="Pop M."/>
            <person name="White O."/>
            <person name="Barton G.J."/>
            <person name="Carlow C.K."/>
            <person name="Crawford M.J."/>
            <person name="Daub J."/>
            <person name="Dimmic M.W."/>
            <person name="Estes C.F."/>
            <person name="Foster J.M."/>
            <person name="Ganatra M."/>
            <person name="Gregory W.F."/>
            <person name="Johnson N.M."/>
            <person name="Jin J."/>
            <person name="Komuniecki R."/>
            <person name="Korf I."/>
            <person name="Kumar S."/>
            <person name="Laney S."/>
            <person name="Li B.W."/>
            <person name="Li W."/>
            <person name="Lindblom T.H."/>
            <person name="Lustigman S."/>
            <person name="Ma D."/>
            <person name="Maina C.V."/>
            <person name="Martin D.M."/>
            <person name="McCarter J.P."/>
            <person name="McReynolds L."/>
            <person name="Mitreva M."/>
            <person name="Nutman T.B."/>
            <person name="Parkinson J."/>
            <person name="Peregrin-Alvarez J.M."/>
            <person name="Poole C."/>
            <person name="Ren Q."/>
            <person name="Saunders L."/>
            <person name="Sluder A.E."/>
            <person name="Smith K."/>
            <person name="Stanke M."/>
            <person name="Unnasch T.R."/>
            <person name="Ware J."/>
            <person name="Wei A.D."/>
            <person name="Weil G."/>
            <person name="Williams D.J."/>
            <person name="Zhang Y."/>
            <person name="Williams S.A."/>
            <person name="Fraser-Liggett C."/>
            <person name="Slatko B."/>
            <person name="Blaxter M.L."/>
            <person name="Scott A.L."/>
        </authorList>
    </citation>
    <scope>NUCLEOTIDE SEQUENCE</scope>
    <source>
        <strain evidence="2">FR3</strain>
    </source>
</reference>